<dbReference type="KEGG" id="och:CES85_3880"/>
<reference evidence="2 3" key="1">
    <citation type="submission" date="2017-07" db="EMBL/GenBank/DDBJ databases">
        <title>Phylogenetic study on the rhizospheric bacterium Ochrobactrum sp. A44.</title>
        <authorList>
            <person name="Krzyzanowska D.M."/>
            <person name="Ossowicki A."/>
            <person name="Rajewska M."/>
            <person name="Maciag T."/>
            <person name="Kaczynski Z."/>
            <person name="Czerwicka M."/>
            <person name="Jafra S."/>
        </authorList>
    </citation>
    <scope>NUCLEOTIDE SEQUENCE [LARGE SCALE GENOMIC DNA]</scope>
    <source>
        <strain evidence="2 3">A44</strain>
    </source>
</reference>
<feature type="chain" id="PRO_5012693188" evidence="1">
    <location>
        <begin position="25"/>
        <end position="339"/>
    </location>
</feature>
<feature type="signal peptide" evidence="1">
    <location>
        <begin position="1"/>
        <end position="24"/>
    </location>
</feature>
<dbReference type="OrthoDB" id="8673316at2"/>
<sequence length="339" mass="37523">MRRAALHLCSFLMLIVSSWHDANAQNGPASRPEFRIVGDIAPETLGPVATGLAEQLPGMNIVYRQIRPGEWTSRLLAGADEASAADLVILSTPDLAVLIANEGGAQQRTAIARNAGLPAQTHWRNELFSIGFDPAVSVVRRSALDNEFPTTRIELARLLEQNLSRFQRRVGLVNIGIDNVSYTLAAQDSIRSPLFWRIVRAFGVSQARIYENSEDLLHALSSGRIDLAYNVPLSDISKWHYDPKDFIVIMPQDYVVALPWTALIPGRSRHSNIAEQAITFLLSPSGQDILEKTGLASEASPSELTSLQPVELGPELLVYLDGLKRSRFLDIWFQLIIHE</sequence>
<dbReference type="EMBL" id="CP022603">
    <property type="protein sequence ID" value="ASV83105.1"/>
    <property type="molecule type" value="Genomic_DNA"/>
</dbReference>
<dbReference type="RefSeq" id="WP_095444133.1">
    <property type="nucleotide sequence ID" value="NZ_CP022603.1"/>
</dbReference>
<dbReference type="Proteomes" id="UP000215256">
    <property type="component" value="Chromosome 2"/>
</dbReference>
<protein>
    <submittedName>
        <fullName evidence="2">Bacterial extracellular solute-binding family protein</fullName>
    </submittedName>
</protein>
<evidence type="ECO:0000256" key="1">
    <source>
        <dbReference type="SAM" id="SignalP"/>
    </source>
</evidence>
<dbReference type="Pfam" id="PF13531">
    <property type="entry name" value="SBP_bac_11"/>
    <property type="match status" value="1"/>
</dbReference>
<evidence type="ECO:0000313" key="3">
    <source>
        <dbReference type="Proteomes" id="UP000215256"/>
    </source>
</evidence>
<gene>
    <name evidence="2" type="ORF">CES85_3880</name>
</gene>
<dbReference type="Gene3D" id="3.40.190.10">
    <property type="entry name" value="Periplasmic binding protein-like II"/>
    <property type="match status" value="2"/>
</dbReference>
<accession>A0A248U8R4</accession>
<dbReference type="AlphaFoldDB" id="A0A248U8R4"/>
<organism evidence="2 3">
    <name type="scientific">Ochrobactrum quorumnocens</name>
    <dbReference type="NCBI Taxonomy" id="271865"/>
    <lineage>
        <taxon>Bacteria</taxon>
        <taxon>Pseudomonadati</taxon>
        <taxon>Pseudomonadota</taxon>
        <taxon>Alphaproteobacteria</taxon>
        <taxon>Hyphomicrobiales</taxon>
        <taxon>Brucellaceae</taxon>
        <taxon>Brucella/Ochrobactrum group</taxon>
        <taxon>Ochrobactrum</taxon>
    </lineage>
</organism>
<name>A0A248U8R4_9HYPH</name>
<keyword evidence="1" id="KW-0732">Signal</keyword>
<dbReference type="SUPFAM" id="SSF53850">
    <property type="entry name" value="Periplasmic binding protein-like II"/>
    <property type="match status" value="1"/>
</dbReference>
<proteinExistence type="predicted"/>
<evidence type="ECO:0000313" key="2">
    <source>
        <dbReference type="EMBL" id="ASV83105.1"/>
    </source>
</evidence>